<keyword evidence="3 5" id="KW-0131">Cell cycle</keyword>
<dbReference type="EMBL" id="GG657974">
    <property type="protein sequence ID" value="EFS22245.1"/>
    <property type="molecule type" value="Genomic_DNA"/>
</dbReference>
<sequence length="88" mass="10315">MMRMGLFDFFKKNNSKDEAKSRLKLVLMQDRAMLPSGVMERIKDDIIQVLSKYVEIDQEQLNIEMSNCDDDPRQIALLANIPIRQKNK</sequence>
<name>E5BIC2_9FUSO</name>
<dbReference type="InterPro" id="IPR005527">
    <property type="entry name" value="MinE"/>
</dbReference>
<evidence type="ECO:0000256" key="5">
    <source>
        <dbReference type="HAMAP-Rule" id="MF_00262"/>
    </source>
</evidence>
<keyword evidence="7" id="KW-1185">Reference proteome</keyword>
<gene>
    <name evidence="5 6" type="primary">minE</name>
    <name evidence="6" type="ORF">FSBG_01742</name>
</gene>
<organism evidence="6 7">
    <name type="scientific">Fusobacterium gonidiaformans 3-1-5R</name>
    <dbReference type="NCBI Taxonomy" id="469605"/>
    <lineage>
        <taxon>Bacteria</taxon>
        <taxon>Fusobacteriati</taxon>
        <taxon>Fusobacteriota</taxon>
        <taxon>Fusobacteriia</taxon>
        <taxon>Fusobacteriales</taxon>
        <taxon>Fusobacteriaceae</taxon>
        <taxon>Fusobacterium</taxon>
    </lineage>
</organism>
<evidence type="ECO:0000256" key="3">
    <source>
        <dbReference type="ARBA" id="ARBA00023306"/>
    </source>
</evidence>
<dbReference type="HAMAP" id="MF_00262">
    <property type="entry name" value="MinE"/>
    <property type="match status" value="1"/>
</dbReference>
<dbReference type="InterPro" id="IPR036707">
    <property type="entry name" value="MinE_sf"/>
</dbReference>
<accession>E5BIC2</accession>
<evidence type="ECO:0000256" key="1">
    <source>
        <dbReference type="ARBA" id="ARBA00008168"/>
    </source>
</evidence>
<evidence type="ECO:0000256" key="4">
    <source>
        <dbReference type="ARBA" id="ARBA00025265"/>
    </source>
</evidence>
<proteinExistence type="inferred from homology"/>
<dbReference type="AlphaFoldDB" id="E5BIC2"/>
<dbReference type="GO" id="GO:0032955">
    <property type="term" value="P:regulation of division septum assembly"/>
    <property type="evidence" value="ECO:0007669"/>
    <property type="project" value="InterPro"/>
</dbReference>
<protein>
    <recommendedName>
        <fullName evidence="5">Cell division topological specificity factor</fullName>
    </recommendedName>
</protein>
<dbReference type="NCBIfam" id="TIGR01215">
    <property type="entry name" value="minE"/>
    <property type="match status" value="1"/>
</dbReference>
<evidence type="ECO:0000313" key="6">
    <source>
        <dbReference type="EMBL" id="EFS22245.1"/>
    </source>
</evidence>
<comment type="function">
    <text evidence="4 5">Prevents the cell division inhibition by proteins MinC and MinD at internal division sites while permitting inhibition at polar sites. This ensures cell division at the proper site by restricting the formation of a division septum at the midpoint of the long axis of the cell.</text>
</comment>
<dbReference type="Pfam" id="PF03776">
    <property type="entry name" value="MinE"/>
    <property type="match status" value="1"/>
</dbReference>
<dbReference type="Gene3D" id="3.30.1070.10">
    <property type="entry name" value="Cell division topological specificity factor MinE"/>
    <property type="match status" value="1"/>
</dbReference>
<dbReference type="SUPFAM" id="SSF55229">
    <property type="entry name" value="Cell division protein MinE topological specificity domain"/>
    <property type="match status" value="1"/>
</dbReference>
<dbReference type="HOGENOM" id="CLU_137929_1_0_0"/>
<comment type="similarity">
    <text evidence="1 5">Belongs to the MinE family.</text>
</comment>
<dbReference type="Proteomes" id="UP000002975">
    <property type="component" value="Unassembled WGS sequence"/>
</dbReference>
<keyword evidence="2 5" id="KW-0132">Cell division</keyword>
<dbReference type="FunFam" id="3.30.1070.10:FF:000003">
    <property type="entry name" value="Cell division topological specificity factor"/>
    <property type="match status" value="1"/>
</dbReference>
<dbReference type="GO" id="GO:0051301">
    <property type="term" value="P:cell division"/>
    <property type="evidence" value="ECO:0007669"/>
    <property type="project" value="UniProtKB-KW"/>
</dbReference>
<evidence type="ECO:0000313" key="7">
    <source>
        <dbReference type="Proteomes" id="UP000002975"/>
    </source>
</evidence>
<evidence type="ECO:0000256" key="2">
    <source>
        <dbReference type="ARBA" id="ARBA00022618"/>
    </source>
</evidence>
<reference evidence="6 7" key="1">
    <citation type="submission" date="2009-02" db="EMBL/GenBank/DDBJ databases">
        <title>The Genome Sequence of Fusobacterium sp. 3_1_5R.</title>
        <authorList>
            <consortium name="The Broad Institute Genome Sequencing Platform"/>
            <person name="Ward D."/>
            <person name="Young S.K."/>
            <person name="Kodira C.D."/>
            <person name="Zeng Q."/>
            <person name="Koehrsen M."/>
            <person name="Alvarado L."/>
            <person name="Berlin A."/>
            <person name="Borenstein D."/>
            <person name="Chen Z."/>
            <person name="Engels R."/>
            <person name="Freedman E."/>
            <person name="Gellesch M."/>
            <person name="Goldberg J."/>
            <person name="Griggs A."/>
            <person name="Gujja S."/>
            <person name="Heiman D."/>
            <person name="Hepburn T."/>
            <person name="Howarth C."/>
            <person name="Jen D."/>
            <person name="Larson L."/>
            <person name="Lewis B."/>
            <person name="Mehta T."/>
            <person name="Park D."/>
            <person name="Pearson M."/>
            <person name="Roberts A."/>
            <person name="Saif S."/>
            <person name="Shea T."/>
            <person name="Shenoy N."/>
            <person name="Sisk P."/>
            <person name="Stolte C."/>
            <person name="Sykes S."/>
            <person name="Walk T."/>
            <person name="White J."/>
            <person name="Yandava C."/>
            <person name="Allen-Vercoe E."/>
            <person name="Strauss J."/>
            <person name="Ambrose C."/>
            <person name="Lander E."/>
            <person name="Nusbaum C."/>
            <person name="Galagan J."/>
            <person name="Birren B."/>
        </authorList>
    </citation>
    <scope>NUCLEOTIDE SEQUENCE [LARGE SCALE GENOMIC DNA]</scope>
    <source>
        <strain evidence="6 7">3_1_5R</strain>
    </source>
</reference>